<feature type="region of interest" description="Disordered" evidence="4">
    <location>
        <begin position="44"/>
        <end position="103"/>
    </location>
</feature>
<dbReference type="AlphaFoldDB" id="A0A2S2CV61"/>
<dbReference type="OrthoDB" id="9763290at2"/>
<comment type="pathway">
    <text evidence="1">Amino-acid biosynthesis; L-asparagine biosynthesis; L-asparagine from L-aspartate (L-Gln route): step 1/1.</text>
</comment>
<keyword evidence="8" id="KW-1185">Reference proteome</keyword>
<dbReference type="SUPFAM" id="SSF52402">
    <property type="entry name" value="Adenine nucleotide alpha hydrolases-like"/>
    <property type="match status" value="1"/>
</dbReference>
<dbReference type="InterPro" id="IPR017932">
    <property type="entry name" value="GATase_2_dom"/>
</dbReference>
<proteinExistence type="predicted"/>
<organism evidence="7 8">
    <name type="scientific">Azospirillum thermophilum</name>
    <dbReference type="NCBI Taxonomy" id="2202148"/>
    <lineage>
        <taxon>Bacteria</taxon>
        <taxon>Pseudomonadati</taxon>
        <taxon>Pseudomonadota</taxon>
        <taxon>Alphaproteobacteria</taxon>
        <taxon>Rhodospirillales</taxon>
        <taxon>Azospirillaceae</taxon>
        <taxon>Azospirillum</taxon>
    </lineage>
</organism>
<dbReference type="GO" id="GO:0005829">
    <property type="term" value="C:cytosol"/>
    <property type="evidence" value="ECO:0007669"/>
    <property type="project" value="TreeGrafter"/>
</dbReference>
<dbReference type="GO" id="GO:0004066">
    <property type="term" value="F:asparagine synthase (glutamine-hydrolyzing) activity"/>
    <property type="evidence" value="ECO:0007669"/>
    <property type="project" value="UniProtKB-EC"/>
</dbReference>
<protein>
    <recommendedName>
        <fullName evidence="2">asparagine synthase (glutamine-hydrolyzing)</fullName>
        <ecNumber evidence="2">6.3.5.4</ecNumber>
    </recommendedName>
</protein>
<dbReference type="InterPro" id="IPR014729">
    <property type="entry name" value="Rossmann-like_a/b/a_fold"/>
</dbReference>
<evidence type="ECO:0000259" key="6">
    <source>
        <dbReference type="Pfam" id="PF13537"/>
    </source>
</evidence>
<name>A0A2S2CV61_9PROT</name>
<evidence type="ECO:0000256" key="3">
    <source>
        <dbReference type="ARBA" id="ARBA00048741"/>
    </source>
</evidence>
<evidence type="ECO:0000256" key="2">
    <source>
        <dbReference type="ARBA" id="ARBA00012737"/>
    </source>
</evidence>
<evidence type="ECO:0000256" key="1">
    <source>
        <dbReference type="ARBA" id="ARBA00005187"/>
    </source>
</evidence>
<feature type="compositionally biased region" description="Basic residues" evidence="4">
    <location>
        <begin position="774"/>
        <end position="783"/>
    </location>
</feature>
<feature type="compositionally biased region" description="Basic residues" evidence="4">
    <location>
        <begin position="75"/>
        <end position="85"/>
    </location>
</feature>
<feature type="domain" description="Glutamine amidotransferase type-2" evidence="6">
    <location>
        <begin position="152"/>
        <end position="246"/>
    </location>
</feature>
<feature type="compositionally biased region" description="Low complexity" evidence="4">
    <location>
        <begin position="63"/>
        <end position="74"/>
    </location>
</feature>
<dbReference type="EC" id="6.3.5.4" evidence="2"/>
<dbReference type="Pfam" id="PF00733">
    <property type="entry name" value="Asn_synthase"/>
    <property type="match status" value="1"/>
</dbReference>
<sequence length="783" mass="85436">MPSAWSWSAATPCFSPRSTSIRRNGCWRNCWSCRVRRGFRAMPAQRTTDSPAATDGTSRPLRGRCASSARSSHGSGRRSRRRNCRPRPGDPMTPPLRTRAGGHGSALAGVVAADAMPDLIRALSTQVGPSVSLGPIRLFGSSGRLRSDVRGAILGLDGRIDNAAELRRSFEARGPASDDASLALDALSRWGADAPARFRGAFALAYWEEEAGRLLLAGDHLGLKTVFHARIDGALVFSTSLRVLLALPGLPRDLDEAYLAAFLSDVVPEPDATLYAAIRRVPSACTATFRPDGSPVIGEYWRPDWDRRIRHRDDDTYVEEARALLDQAVRRQLHGPGPVVCQLSGGFDSGAVAATAARLCAPAVVHALTAAPPDGVPRFEHPALITDERAAAAAVARMHPNMAWEAVASATLHPLDENPLRLFLPLGMPTRNVLNIGWFAPSMDRARALGARAVLGGYLGNMTLSWDGLCGLASMARRGDWLRLWREATALGRRHGLSAATILRRHALKPLLPPHLQRRWDDHRGAPRPESERYGAINPEFARSVGMDERRLAMGNDYPGDTDTMRRRWMSRVQTLPPVMGAMGELFGVEMRDPTADIDLLEFCFAVPDEQYLRDGQTRWLARRVLADRLPPEVLNEQRRGFQCPEFLHRLTLQRDAIVEGVEALDRSPLASRVLDVARMKRLAADWPTDAAATGFGEYGAVLHRGLHVGRFLRWIEGGTNEAGGRLDHDRPAGPAGRRRSPDGGGAEGPGHRPPRGAPGGPQGAEPDRPAPVARRRPLPPVR</sequence>
<dbReference type="InterPro" id="IPR029055">
    <property type="entry name" value="Ntn_hydrolases_N"/>
</dbReference>
<dbReference type="Gene3D" id="3.40.50.620">
    <property type="entry name" value="HUPs"/>
    <property type="match status" value="2"/>
</dbReference>
<reference evidence="8" key="1">
    <citation type="submission" date="2018-05" db="EMBL/GenBank/DDBJ databases">
        <title>Azospirillum thermophila sp. nov., a novel isolated from hot spring.</title>
        <authorList>
            <person name="Zhao Z."/>
        </authorList>
    </citation>
    <scope>NUCLEOTIDE SEQUENCE [LARGE SCALE GENOMIC DNA]</scope>
    <source>
        <strain evidence="8">CFH 70021</strain>
    </source>
</reference>
<dbReference type="InterPro" id="IPR051786">
    <property type="entry name" value="ASN_synthetase/amidase"/>
</dbReference>
<dbReference type="Proteomes" id="UP000245629">
    <property type="component" value="Chromosome 3"/>
</dbReference>
<dbReference type="KEGG" id="azz:DEW08_19925"/>
<dbReference type="Pfam" id="PF13537">
    <property type="entry name" value="GATase_7"/>
    <property type="match status" value="1"/>
</dbReference>
<accession>A0A2S2CV61</accession>
<evidence type="ECO:0000256" key="4">
    <source>
        <dbReference type="SAM" id="MobiDB-lite"/>
    </source>
</evidence>
<dbReference type="EMBL" id="CP029354">
    <property type="protein sequence ID" value="AWK88359.1"/>
    <property type="molecule type" value="Genomic_DNA"/>
</dbReference>
<dbReference type="InterPro" id="IPR001962">
    <property type="entry name" value="Asn_synthase"/>
</dbReference>
<evidence type="ECO:0000259" key="5">
    <source>
        <dbReference type="Pfam" id="PF00733"/>
    </source>
</evidence>
<feature type="compositionally biased region" description="Polar residues" evidence="4">
    <location>
        <begin position="45"/>
        <end position="57"/>
    </location>
</feature>
<dbReference type="GO" id="GO:0006529">
    <property type="term" value="P:asparagine biosynthetic process"/>
    <property type="evidence" value="ECO:0007669"/>
    <property type="project" value="InterPro"/>
</dbReference>
<feature type="domain" description="Asparagine synthetase" evidence="5">
    <location>
        <begin position="321"/>
        <end position="686"/>
    </location>
</feature>
<gene>
    <name evidence="7" type="ORF">DEW08_19925</name>
</gene>
<dbReference type="SUPFAM" id="SSF56235">
    <property type="entry name" value="N-terminal nucleophile aminohydrolases (Ntn hydrolases)"/>
    <property type="match status" value="1"/>
</dbReference>
<dbReference type="Gene3D" id="3.60.20.10">
    <property type="entry name" value="Glutamine Phosphoribosylpyrophosphate, subunit 1, domain 1"/>
    <property type="match status" value="1"/>
</dbReference>
<dbReference type="PANTHER" id="PTHR43284:SF1">
    <property type="entry name" value="ASPARAGINE SYNTHETASE"/>
    <property type="match status" value="1"/>
</dbReference>
<comment type="catalytic activity">
    <reaction evidence="3">
        <text>L-aspartate + L-glutamine + ATP + H2O = L-asparagine + L-glutamate + AMP + diphosphate + H(+)</text>
        <dbReference type="Rhea" id="RHEA:12228"/>
        <dbReference type="ChEBI" id="CHEBI:15377"/>
        <dbReference type="ChEBI" id="CHEBI:15378"/>
        <dbReference type="ChEBI" id="CHEBI:29985"/>
        <dbReference type="ChEBI" id="CHEBI:29991"/>
        <dbReference type="ChEBI" id="CHEBI:30616"/>
        <dbReference type="ChEBI" id="CHEBI:33019"/>
        <dbReference type="ChEBI" id="CHEBI:58048"/>
        <dbReference type="ChEBI" id="CHEBI:58359"/>
        <dbReference type="ChEBI" id="CHEBI:456215"/>
        <dbReference type="EC" id="6.3.5.4"/>
    </reaction>
</comment>
<evidence type="ECO:0000313" key="8">
    <source>
        <dbReference type="Proteomes" id="UP000245629"/>
    </source>
</evidence>
<dbReference type="PANTHER" id="PTHR43284">
    <property type="entry name" value="ASPARAGINE SYNTHETASE (GLUTAMINE-HYDROLYZING)"/>
    <property type="match status" value="1"/>
</dbReference>
<evidence type="ECO:0000313" key="7">
    <source>
        <dbReference type="EMBL" id="AWK88359.1"/>
    </source>
</evidence>
<feature type="region of interest" description="Disordered" evidence="4">
    <location>
        <begin position="720"/>
        <end position="783"/>
    </location>
</feature>